<evidence type="ECO:0000313" key="8">
    <source>
        <dbReference type="Proteomes" id="UP000283314"/>
    </source>
</evidence>
<keyword evidence="9" id="KW-1185">Reference proteome</keyword>
<dbReference type="EMBL" id="QRHR01000002">
    <property type="protein sequence ID" value="RHF90109.1"/>
    <property type="molecule type" value="Genomic_DNA"/>
</dbReference>
<feature type="domain" description="Nitroreductase" evidence="3">
    <location>
        <begin position="67"/>
        <end position="158"/>
    </location>
</feature>
<dbReference type="EMBL" id="QSFD01000010">
    <property type="protein sequence ID" value="RHA17220.1"/>
    <property type="molecule type" value="Genomic_DNA"/>
</dbReference>
<dbReference type="Gene3D" id="3.40.109.10">
    <property type="entry name" value="NADH Oxidase"/>
    <property type="match status" value="1"/>
</dbReference>
<accession>A0A413R5Y9</accession>
<evidence type="ECO:0000313" key="7">
    <source>
        <dbReference type="EMBL" id="RHL47948.1"/>
    </source>
</evidence>
<dbReference type="Proteomes" id="UP000283314">
    <property type="component" value="Unassembled WGS sequence"/>
</dbReference>
<name>A0A413R5Y9_9FIRM</name>
<evidence type="ECO:0000256" key="1">
    <source>
        <dbReference type="ARBA" id="ARBA00007118"/>
    </source>
</evidence>
<dbReference type="Proteomes" id="UP000286186">
    <property type="component" value="Unassembled WGS sequence"/>
</dbReference>
<dbReference type="Pfam" id="PF00881">
    <property type="entry name" value="Nitroreductase"/>
    <property type="match status" value="2"/>
</dbReference>
<evidence type="ECO:0000313" key="10">
    <source>
        <dbReference type="Proteomes" id="UP000285740"/>
    </source>
</evidence>
<evidence type="ECO:0000313" key="11">
    <source>
        <dbReference type="Proteomes" id="UP000286186"/>
    </source>
</evidence>
<protein>
    <submittedName>
        <fullName evidence="4">Nitroreductase</fullName>
    </submittedName>
</protein>
<dbReference type="InterPro" id="IPR029479">
    <property type="entry name" value="Nitroreductase"/>
</dbReference>
<dbReference type="PANTHER" id="PTHR43673:SF10">
    <property type="entry name" value="NADH DEHYDROGENASE_NAD(P)H NITROREDUCTASE XCC3605-RELATED"/>
    <property type="match status" value="1"/>
</dbReference>
<dbReference type="InterPro" id="IPR000415">
    <property type="entry name" value="Nitroreductase-like"/>
</dbReference>
<gene>
    <name evidence="7" type="ORF">DW018_00510</name>
    <name evidence="6" type="ORF">DW652_02085</name>
    <name evidence="5" type="ORF">DW918_02280</name>
    <name evidence="4" type="ORF">DW944_09805</name>
</gene>
<keyword evidence="2" id="KW-0560">Oxidoreductase</keyword>
<evidence type="ECO:0000313" key="6">
    <source>
        <dbReference type="EMBL" id="RHF90109.1"/>
    </source>
</evidence>
<dbReference type="Proteomes" id="UP000284779">
    <property type="component" value="Unassembled WGS sequence"/>
</dbReference>
<dbReference type="SUPFAM" id="SSF55469">
    <property type="entry name" value="FMN-dependent nitroreductase-like"/>
    <property type="match status" value="1"/>
</dbReference>
<dbReference type="EMBL" id="QROT01000001">
    <property type="protein sequence ID" value="RHL47948.1"/>
    <property type="molecule type" value="Genomic_DNA"/>
</dbReference>
<proteinExistence type="inferred from homology"/>
<dbReference type="Proteomes" id="UP000285740">
    <property type="component" value="Unassembled WGS sequence"/>
</dbReference>
<organism evidence="4 9">
    <name type="scientific">Eubacterium ventriosum</name>
    <dbReference type="NCBI Taxonomy" id="39496"/>
    <lineage>
        <taxon>Bacteria</taxon>
        <taxon>Bacillati</taxon>
        <taxon>Bacillota</taxon>
        <taxon>Clostridia</taxon>
        <taxon>Eubacteriales</taxon>
        <taxon>Eubacteriaceae</taxon>
        <taxon>Eubacterium</taxon>
    </lineage>
</organism>
<comment type="caution">
    <text evidence="4">The sequence shown here is derived from an EMBL/GenBank/DDBJ whole genome shotgun (WGS) entry which is preliminary data.</text>
</comment>
<evidence type="ECO:0000313" key="9">
    <source>
        <dbReference type="Proteomes" id="UP000284779"/>
    </source>
</evidence>
<evidence type="ECO:0000256" key="2">
    <source>
        <dbReference type="ARBA" id="ARBA00023002"/>
    </source>
</evidence>
<dbReference type="GeneID" id="66465714"/>
<dbReference type="RefSeq" id="WP_117900632.1">
    <property type="nucleotide sequence ID" value="NZ_CABJDQ010000001.1"/>
</dbReference>
<dbReference type="PANTHER" id="PTHR43673">
    <property type="entry name" value="NAD(P)H NITROREDUCTASE YDGI-RELATED"/>
    <property type="match status" value="1"/>
</dbReference>
<comment type="similarity">
    <text evidence="1">Belongs to the nitroreductase family.</text>
</comment>
<dbReference type="GO" id="GO:0016491">
    <property type="term" value="F:oxidoreductase activity"/>
    <property type="evidence" value="ECO:0007669"/>
    <property type="project" value="UniProtKB-KW"/>
</dbReference>
<evidence type="ECO:0000313" key="5">
    <source>
        <dbReference type="EMBL" id="RHA81531.1"/>
    </source>
</evidence>
<reference evidence="8 9" key="1">
    <citation type="submission" date="2018-08" db="EMBL/GenBank/DDBJ databases">
        <title>A genome reference for cultivated species of the human gut microbiota.</title>
        <authorList>
            <person name="Zou Y."/>
            <person name="Xue W."/>
            <person name="Luo G."/>
        </authorList>
    </citation>
    <scope>NUCLEOTIDE SEQUENCE [LARGE SCALE GENOMIC DNA]</scope>
    <source>
        <strain evidence="7 8">AF37-4</strain>
        <strain evidence="6 11">AM23-22</strain>
        <strain evidence="5 10">AM42-30</strain>
        <strain evidence="4 9">AM44-11BH</strain>
    </source>
</reference>
<dbReference type="EMBL" id="QSFV01000004">
    <property type="protein sequence ID" value="RHA81531.1"/>
    <property type="molecule type" value="Genomic_DNA"/>
</dbReference>
<sequence>MDTITCIKTRRSVRKFKQESISKDIIEDLVLDASYAPSWKNTQTTRYIAITDAEIKAKLAEECCAEHNRGIINGAPLLIATLIVDKRSGFERDGSYSTSRKDCWQAFDNGIATQTLCLAANDKGLGTVIMGLYDIDKAEEIIGVPEGQLLMALVAVGYPDEEPGVPKKKTVDDLLSYR</sequence>
<feature type="domain" description="Nitroreductase" evidence="3">
    <location>
        <begin position="7"/>
        <end position="63"/>
    </location>
</feature>
<evidence type="ECO:0000259" key="3">
    <source>
        <dbReference type="Pfam" id="PF00881"/>
    </source>
</evidence>
<dbReference type="AlphaFoldDB" id="A0A413R5Y9"/>
<evidence type="ECO:0000313" key="4">
    <source>
        <dbReference type="EMBL" id="RHA17220.1"/>
    </source>
</evidence>